<comment type="caution">
    <text evidence="1">The sequence shown here is derived from an EMBL/GenBank/DDBJ whole genome shotgun (WGS) entry which is preliminary data.</text>
</comment>
<dbReference type="InterPro" id="IPR017850">
    <property type="entry name" value="Alkaline_phosphatase_core_sf"/>
</dbReference>
<accession>A0A9D2SE87</accession>
<dbReference type="PANTHER" id="PTHR10151:SF120">
    <property type="entry name" value="BIS(5'-ADENOSYL)-TRIPHOSPHATASE"/>
    <property type="match status" value="1"/>
</dbReference>
<dbReference type="Proteomes" id="UP000886883">
    <property type="component" value="Unassembled WGS sequence"/>
</dbReference>
<dbReference type="Gene3D" id="3.40.720.10">
    <property type="entry name" value="Alkaline Phosphatase, subunit A"/>
    <property type="match status" value="1"/>
</dbReference>
<protein>
    <submittedName>
        <fullName evidence="1">Ectonucleotide pyrophosphatase/phosphodiesterase</fullName>
    </submittedName>
</protein>
<name>A0A9D2SE87_9FIRM</name>
<gene>
    <name evidence="1" type="ORF">H9763_09770</name>
</gene>
<dbReference type="SUPFAM" id="SSF53649">
    <property type="entry name" value="Alkaline phosphatase-like"/>
    <property type="match status" value="1"/>
</dbReference>
<evidence type="ECO:0000313" key="1">
    <source>
        <dbReference type="EMBL" id="HJB91733.1"/>
    </source>
</evidence>
<dbReference type="AlphaFoldDB" id="A0A9D2SE87"/>
<organism evidence="1 2">
    <name type="scientific">Candidatus Eisenbergiella merdigallinarum</name>
    <dbReference type="NCBI Taxonomy" id="2838552"/>
    <lineage>
        <taxon>Bacteria</taxon>
        <taxon>Bacillati</taxon>
        <taxon>Bacillota</taxon>
        <taxon>Clostridia</taxon>
        <taxon>Lachnospirales</taxon>
        <taxon>Lachnospiraceae</taxon>
        <taxon>Eisenbergiella</taxon>
    </lineage>
</organism>
<reference evidence="1" key="1">
    <citation type="journal article" date="2021" name="PeerJ">
        <title>Extensive microbial diversity within the chicken gut microbiome revealed by metagenomics and culture.</title>
        <authorList>
            <person name="Gilroy R."/>
            <person name="Ravi A."/>
            <person name="Getino M."/>
            <person name="Pursley I."/>
            <person name="Horton D.L."/>
            <person name="Alikhan N.F."/>
            <person name="Baker D."/>
            <person name="Gharbi K."/>
            <person name="Hall N."/>
            <person name="Watson M."/>
            <person name="Adriaenssens E.M."/>
            <person name="Foster-Nyarko E."/>
            <person name="Jarju S."/>
            <person name="Secka A."/>
            <person name="Antonio M."/>
            <person name="Oren A."/>
            <person name="Chaudhuri R.R."/>
            <person name="La Ragione R."/>
            <person name="Hildebrand F."/>
            <person name="Pallen M.J."/>
        </authorList>
    </citation>
    <scope>NUCLEOTIDE SEQUENCE</scope>
    <source>
        <strain evidence="1">USAMLcec3-2134</strain>
    </source>
</reference>
<dbReference type="GO" id="GO:0016787">
    <property type="term" value="F:hydrolase activity"/>
    <property type="evidence" value="ECO:0007669"/>
    <property type="project" value="UniProtKB-ARBA"/>
</dbReference>
<reference evidence="1" key="2">
    <citation type="submission" date="2021-04" db="EMBL/GenBank/DDBJ databases">
        <authorList>
            <person name="Gilroy R."/>
        </authorList>
    </citation>
    <scope>NUCLEOTIDE SEQUENCE</scope>
    <source>
        <strain evidence="1">USAMLcec3-2134</strain>
    </source>
</reference>
<proteinExistence type="predicted"/>
<dbReference type="EMBL" id="DWXE01000039">
    <property type="protein sequence ID" value="HJB91733.1"/>
    <property type="molecule type" value="Genomic_DNA"/>
</dbReference>
<dbReference type="InterPro" id="IPR002591">
    <property type="entry name" value="Phosphodiest/P_Trfase"/>
</dbReference>
<dbReference type="CDD" id="cd16018">
    <property type="entry name" value="Enpp"/>
    <property type="match status" value="1"/>
</dbReference>
<dbReference type="Pfam" id="PF01663">
    <property type="entry name" value="Phosphodiest"/>
    <property type="match status" value="1"/>
</dbReference>
<evidence type="ECO:0000313" key="2">
    <source>
        <dbReference type="Proteomes" id="UP000886883"/>
    </source>
</evidence>
<dbReference type="PANTHER" id="PTHR10151">
    <property type="entry name" value="ECTONUCLEOTIDE PYROPHOSPHATASE/PHOSPHODIESTERASE"/>
    <property type="match status" value="1"/>
</dbReference>
<sequence>MSKVVVISSDAMVGEDLETYKTLPSWQKYFRGGAEITGVSSIYPTVTFPAHATMMTGMYPDRHGVFSNMQLIPQADPTPWQWDSGFLTCSDIFRAAKAAGKTTAAVFWPVTAGNPAIDYHIADYWAQGGDDTTEKAFARAGASPEVLEIVRKHKILFEGHEREHPQRDAFGMACAADIIRRFQPDLMMVHPANLDTARHESGVFGPHIGRALEDLDRWIDQIGLALEDAGILEETDLFLVSDHGQQNVCRNIGLNVLFAENGLIRLDESGAVKDWDAWCLSNGMSALVFLKDPSDRALYAKVHDLLKGLLAEGVYGFSRIYTEEEARLEERFGGPFSFVLETDGYTAFGDFVTRPLVRRLTNSDYRFGQATHGYLPRFGPQPILLAKGPSIRENAVLHGNHIVNEAPTYAKILGADLGDTDGKPIEEILR</sequence>